<proteinExistence type="predicted"/>
<dbReference type="Gene3D" id="3.90.550.20">
    <property type="match status" value="1"/>
</dbReference>
<dbReference type="EMBL" id="JAHSQO010000004">
    <property type="protein sequence ID" value="MBY8917415.1"/>
    <property type="molecule type" value="Genomic_DNA"/>
</dbReference>
<dbReference type="InterPro" id="IPR029044">
    <property type="entry name" value="Nucleotide-diphossugar_trans"/>
</dbReference>
<protein>
    <submittedName>
        <fullName evidence="1">Uncharacterized protein</fullName>
    </submittedName>
</protein>
<name>A0ABS7R906_9HYPH</name>
<organism evidence="1 2">
    <name type="scientific">Nitratireductor rhodophyticola</name>
    <dbReference type="NCBI Taxonomy" id="2854036"/>
    <lineage>
        <taxon>Bacteria</taxon>
        <taxon>Pseudomonadati</taxon>
        <taxon>Pseudomonadota</taxon>
        <taxon>Alphaproteobacteria</taxon>
        <taxon>Hyphomicrobiales</taxon>
        <taxon>Phyllobacteriaceae</taxon>
        <taxon>Nitratireductor</taxon>
    </lineage>
</organism>
<dbReference type="SUPFAM" id="SSF53448">
    <property type="entry name" value="Nucleotide-diphospho-sugar transferases"/>
    <property type="match status" value="1"/>
</dbReference>
<dbReference type="Proteomes" id="UP000777661">
    <property type="component" value="Unassembled WGS sequence"/>
</dbReference>
<dbReference type="RefSeq" id="WP_223017273.1">
    <property type="nucleotide sequence ID" value="NZ_JAHSQO010000004.1"/>
</dbReference>
<gene>
    <name evidence="1" type="ORF">KVG22_12505</name>
</gene>
<keyword evidence="2" id="KW-1185">Reference proteome</keyword>
<evidence type="ECO:0000313" key="1">
    <source>
        <dbReference type="EMBL" id="MBY8917415.1"/>
    </source>
</evidence>
<evidence type="ECO:0000313" key="2">
    <source>
        <dbReference type="Proteomes" id="UP000777661"/>
    </source>
</evidence>
<accession>A0ABS7R906</accession>
<reference evidence="1 2" key="1">
    <citation type="submission" date="2021-06" db="EMBL/GenBank/DDBJ databases">
        <title>Nitratireductor porphyridii sp. nov., isolated from a small marine red alga, Porphyridium purpureum in South Korea.</title>
        <authorList>
            <person name="Kim K.H."/>
            <person name="Kristyanto S."/>
            <person name="Jeon C.O."/>
        </authorList>
    </citation>
    <scope>NUCLEOTIDE SEQUENCE [LARGE SCALE GENOMIC DNA]</scope>
    <source>
        <strain evidence="1 2">R6</strain>
    </source>
</reference>
<comment type="caution">
    <text evidence="1">The sequence shown here is derived from an EMBL/GenBank/DDBJ whole genome shotgun (WGS) entry which is preliminary data.</text>
</comment>
<sequence length="255" mass="29246">MRSSMRSDLSGNWVGRIFAFWFGRAEMSERRRACLDTFGNSECRTHLVTAETLDSFAVPTKPFHPAFHFLSPIHQSDYLRAYFMHHFGGGYADIKAISHSWIPAFSATEKGHVLGAGYAEVAGGVARIHQSKALEKHYFLDRRVFNLEINMRYRYLKLRRGVLIGNGAFIFRPGTEFTRRWLSIVERRLDLLLPHLEANPARYPKEVPGVDYGDGPSRYPVPWSFLLGDVLAPLTLQYHTRILQVVPAPDFQNYE</sequence>